<dbReference type="Proteomes" id="UP000199559">
    <property type="component" value="Unassembled WGS sequence"/>
</dbReference>
<dbReference type="InterPro" id="IPR032710">
    <property type="entry name" value="NTF2-like_dom_sf"/>
</dbReference>
<dbReference type="Gene3D" id="3.10.450.50">
    <property type="match status" value="1"/>
</dbReference>
<dbReference type="EMBL" id="FORM01000001">
    <property type="protein sequence ID" value="SFI65338.1"/>
    <property type="molecule type" value="Genomic_DNA"/>
</dbReference>
<evidence type="ECO:0000259" key="1">
    <source>
        <dbReference type="Pfam" id="PF13474"/>
    </source>
</evidence>
<sequence>MKYFTLTLLAAFTIFSCNKKEEKINPDLVKKDITTNIEAWHKAAADADFEAYFSLMTEDGVFIGTDASENWQLKDFKSYSKPHFDKGKAWRFTTLERHVYLDKTQNLAWFDELLDTQMEICRGSGVVEKVDGIWKVKHYVLSITIPNNKVSDVIVMKKEIDSVTKAKLRE</sequence>
<dbReference type="Pfam" id="PF13474">
    <property type="entry name" value="SnoaL_3"/>
    <property type="match status" value="1"/>
</dbReference>
<proteinExistence type="predicted"/>
<keyword evidence="3" id="KW-1185">Reference proteome</keyword>
<feature type="domain" description="SnoaL-like" evidence="1">
    <location>
        <begin position="36"/>
        <end position="146"/>
    </location>
</feature>
<reference evidence="3" key="1">
    <citation type="submission" date="2016-10" db="EMBL/GenBank/DDBJ databases">
        <authorList>
            <person name="Varghese N."/>
            <person name="Submissions S."/>
        </authorList>
    </citation>
    <scope>NUCLEOTIDE SEQUENCE [LARGE SCALE GENOMIC DNA]</scope>
    <source>
        <strain evidence="3">DSM 28881</strain>
    </source>
</reference>
<evidence type="ECO:0000313" key="2">
    <source>
        <dbReference type="EMBL" id="SFI65338.1"/>
    </source>
</evidence>
<dbReference type="SUPFAM" id="SSF54427">
    <property type="entry name" value="NTF2-like"/>
    <property type="match status" value="1"/>
</dbReference>
<dbReference type="STRING" id="1144750.SAMN05443431_101614"/>
<protein>
    <submittedName>
        <fullName evidence="2">SnoaL-like domain-containing protein</fullName>
    </submittedName>
</protein>
<organism evidence="2 3">
    <name type="scientific">Olleya namhaensis</name>
    <dbReference type="NCBI Taxonomy" id="1144750"/>
    <lineage>
        <taxon>Bacteria</taxon>
        <taxon>Pseudomonadati</taxon>
        <taxon>Bacteroidota</taxon>
        <taxon>Flavobacteriia</taxon>
        <taxon>Flavobacteriales</taxon>
        <taxon>Flavobacteriaceae</taxon>
    </lineage>
</organism>
<name>A0A1I3JZ45_9FLAO</name>
<dbReference type="RefSeq" id="WP_090837353.1">
    <property type="nucleotide sequence ID" value="NZ_FORM01000001.1"/>
</dbReference>
<dbReference type="AlphaFoldDB" id="A0A1I3JZ45"/>
<accession>A0A1I3JZ45</accession>
<dbReference type="PROSITE" id="PS51257">
    <property type="entry name" value="PROKAR_LIPOPROTEIN"/>
    <property type="match status" value="1"/>
</dbReference>
<dbReference type="InterPro" id="IPR037401">
    <property type="entry name" value="SnoaL-like"/>
</dbReference>
<gene>
    <name evidence="2" type="ORF">SAMN05443431_101614</name>
</gene>
<evidence type="ECO:0000313" key="3">
    <source>
        <dbReference type="Proteomes" id="UP000199559"/>
    </source>
</evidence>